<dbReference type="Proteomes" id="UP000245683">
    <property type="component" value="Unassembled WGS sequence"/>
</dbReference>
<name>A0A317K7Y3_9ACTN</name>
<keyword evidence="2" id="KW-1185">Reference proteome</keyword>
<evidence type="ECO:0000313" key="1">
    <source>
        <dbReference type="EMBL" id="PWU48979.1"/>
    </source>
</evidence>
<dbReference type="AlphaFoldDB" id="A0A317K7Y3"/>
<comment type="caution">
    <text evidence="1">The sequence shown here is derived from an EMBL/GenBank/DDBJ whole genome shotgun (WGS) entry which is preliminary data.</text>
</comment>
<reference evidence="2" key="1">
    <citation type="submission" date="2018-05" db="EMBL/GenBank/DDBJ databases">
        <title>Micromonospora globispora sp. nov. and Micromonospora rugosa sp. nov., isolated from marine sediment.</title>
        <authorList>
            <person name="Carro L."/>
            <person name="Aysel V."/>
            <person name="Cetin D."/>
            <person name="Igual J.M."/>
            <person name="Klenk H.-P."/>
            <person name="Trujillo M.E."/>
            <person name="Sahin N."/>
        </authorList>
    </citation>
    <scope>NUCLEOTIDE SEQUENCE [LARGE SCALE GENOMIC DNA]</scope>
    <source>
        <strain evidence="2">S2904</strain>
    </source>
</reference>
<protein>
    <submittedName>
        <fullName evidence="1">Uncharacterized protein</fullName>
    </submittedName>
</protein>
<dbReference type="EMBL" id="QGSV01000147">
    <property type="protein sequence ID" value="PWU48979.1"/>
    <property type="molecule type" value="Genomic_DNA"/>
</dbReference>
<sequence length="127" mass="14831">MRVGRKARSLISSYIEGTELDLDEINRLFRRILVAESAYEAAADLWEELGPPELDDDLRMSLYLQWAAFTDWVELKPEEEEEASLEMVRAAQEWLALDLADDAALDRYFDHWLHEVLGYARHETRST</sequence>
<organism evidence="1 2">
    <name type="scientific">Micromonospora globispora</name>
    <dbReference type="NCBI Taxonomy" id="1450148"/>
    <lineage>
        <taxon>Bacteria</taxon>
        <taxon>Bacillati</taxon>
        <taxon>Actinomycetota</taxon>
        <taxon>Actinomycetes</taxon>
        <taxon>Micromonosporales</taxon>
        <taxon>Micromonosporaceae</taxon>
        <taxon>Micromonospora</taxon>
    </lineage>
</organism>
<proteinExistence type="predicted"/>
<accession>A0A317K7Y3</accession>
<gene>
    <name evidence="1" type="ORF">DLJ46_10525</name>
</gene>
<evidence type="ECO:0000313" key="2">
    <source>
        <dbReference type="Proteomes" id="UP000245683"/>
    </source>
</evidence>